<feature type="domain" description="DUF2229" evidence="2">
    <location>
        <begin position="16"/>
        <end position="226"/>
    </location>
</feature>
<dbReference type="InterPro" id="IPR051805">
    <property type="entry name" value="Dehydratase_Activator_Redct"/>
</dbReference>
<feature type="region of interest" description="Disordered" evidence="1">
    <location>
        <begin position="157"/>
        <end position="187"/>
    </location>
</feature>
<protein>
    <recommendedName>
        <fullName evidence="2">DUF2229 domain-containing protein</fullName>
    </recommendedName>
</protein>
<proteinExistence type="predicted"/>
<dbReference type="PANTHER" id="PTHR32329">
    <property type="entry name" value="BIFUNCTIONAL PROTEIN [INCLUDES 2-HYDROXYACYL-COA DEHYDRATASE (N-TER) AND ITS ACTIVATOR DOMAIN (C_TERM)-RELATED"/>
    <property type="match status" value="1"/>
</dbReference>
<sequence>MSGLHPGHPLLDSVIRVGICRALDGVRFLPDWEAFLAGLGCEIVVSEPTTRQMVESGVRQAPAELCLPVKACVGHALALQGRVDRFLLPRIVCRRTKEGPLFGCPKAIALPDMLRALIPDLPPIVEFLLDEREGDESRAYRELAEALGLRKRRAGGWPTEKWPREKRPSGPAAEWSHRQVTEQAGPGLAGRARTPVVAVVGHDYLIDDDELSLGLLPRLAAAGAQVARGTPEASGAAAILPGFEPDWLFERELIRQALGWASRLEVDGLLLATSFACGTSAVTYDIIRRAVRRHRPELAVLELVFDEQTGPAGLTTRIESFVELLRMRR</sequence>
<dbReference type="Gene3D" id="3.40.50.11900">
    <property type="match status" value="1"/>
</dbReference>
<comment type="caution">
    <text evidence="3">The sequence shown here is derived from an EMBL/GenBank/DDBJ whole genome shotgun (WGS) entry which is preliminary data.</text>
</comment>
<dbReference type="Proteomes" id="UP000885672">
    <property type="component" value="Unassembled WGS sequence"/>
</dbReference>
<reference evidence="3" key="1">
    <citation type="journal article" date="2020" name="mSystems">
        <title>Genome- and Community-Level Interaction Insights into Carbon Utilization and Element Cycling Functions of Hydrothermarchaeota in Hydrothermal Sediment.</title>
        <authorList>
            <person name="Zhou Z."/>
            <person name="Liu Y."/>
            <person name="Xu W."/>
            <person name="Pan J."/>
            <person name="Luo Z.H."/>
            <person name="Li M."/>
        </authorList>
    </citation>
    <scope>NUCLEOTIDE SEQUENCE [LARGE SCALE GENOMIC DNA]</scope>
    <source>
        <strain evidence="3">SpSt-1182</strain>
    </source>
</reference>
<dbReference type="EMBL" id="DSBX01000272">
    <property type="protein sequence ID" value="HDR00072.1"/>
    <property type="molecule type" value="Genomic_DNA"/>
</dbReference>
<evidence type="ECO:0000313" key="3">
    <source>
        <dbReference type="EMBL" id="HDR00072.1"/>
    </source>
</evidence>
<gene>
    <name evidence="3" type="ORF">ENN51_07310</name>
</gene>
<dbReference type="Pfam" id="PF09989">
    <property type="entry name" value="DUF2229"/>
    <property type="match status" value="1"/>
</dbReference>
<evidence type="ECO:0000259" key="2">
    <source>
        <dbReference type="Pfam" id="PF09989"/>
    </source>
</evidence>
<dbReference type="InterPro" id="IPR018709">
    <property type="entry name" value="CoA_activase_DUF2229"/>
</dbReference>
<name>A0A7V0XFU6_UNCW3</name>
<dbReference type="AlphaFoldDB" id="A0A7V0XFU6"/>
<evidence type="ECO:0000256" key="1">
    <source>
        <dbReference type="SAM" id="MobiDB-lite"/>
    </source>
</evidence>
<organism evidence="3">
    <name type="scientific">candidate division WOR-3 bacterium</name>
    <dbReference type="NCBI Taxonomy" id="2052148"/>
    <lineage>
        <taxon>Bacteria</taxon>
        <taxon>Bacteria division WOR-3</taxon>
    </lineage>
</organism>
<accession>A0A7V0XFU6</accession>
<dbReference type="PANTHER" id="PTHR32329:SF2">
    <property type="entry name" value="BIFUNCTIONAL PROTEIN [INCLUDES 2-HYDROXYACYL-COA DEHYDRATASE (N-TER) AND ITS ACTIVATOR DOMAIN (C_TERM)"/>
    <property type="match status" value="1"/>
</dbReference>